<evidence type="ECO:0000313" key="1">
    <source>
        <dbReference type="Proteomes" id="UP000038045"/>
    </source>
</evidence>
<organism evidence="1 2">
    <name type="scientific">Parastrongyloides trichosuri</name>
    <name type="common">Possum-specific nematode worm</name>
    <dbReference type="NCBI Taxonomy" id="131310"/>
    <lineage>
        <taxon>Eukaryota</taxon>
        <taxon>Metazoa</taxon>
        <taxon>Ecdysozoa</taxon>
        <taxon>Nematoda</taxon>
        <taxon>Chromadorea</taxon>
        <taxon>Rhabditida</taxon>
        <taxon>Tylenchina</taxon>
        <taxon>Panagrolaimomorpha</taxon>
        <taxon>Strongyloidoidea</taxon>
        <taxon>Strongyloididae</taxon>
        <taxon>Parastrongyloides</taxon>
    </lineage>
</organism>
<dbReference type="STRING" id="131310.A0A0N5A468"/>
<evidence type="ECO:0000313" key="2">
    <source>
        <dbReference type="WBParaSite" id="PTRK_0001641800.1"/>
    </source>
</evidence>
<dbReference type="AlphaFoldDB" id="A0A0N5A468"/>
<proteinExistence type="predicted"/>
<name>A0A0N5A468_PARTI</name>
<keyword evidence="1" id="KW-1185">Reference proteome</keyword>
<protein>
    <submittedName>
        <fullName evidence="2">Uncharacterized protein</fullName>
    </submittedName>
</protein>
<reference evidence="2" key="1">
    <citation type="submission" date="2017-02" db="UniProtKB">
        <authorList>
            <consortium name="WormBaseParasite"/>
        </authorList>
    </citation>
    <scope>IDENTIFICATION</scope>
</reference>
<dbReference type="Proteomes" id="UP000038045">
    <property type="component" value="Unplaced"/>
</dbReference>
<sequence length="224" mass="26445">MNQDERLISLTERLYVGFVKYVNFFEEEIIRLESELEKNGNGTKEAYKDMKIQYSDKMNNNINSVDKPISDNVDKYECLTKESSNNYSEEKINYDEMKKESQFTCNDILTYNESNKSQISDSKFKGSCESLEKLKLENDLELQKENHKIYNIYADRILFLYYQLKEGQQQQTSTILPVKSNDMENQIVYNSKETLSDLYHEETLNNVNKKELADNTKLYKKSRG</sequence>
<dbReference type="WBParaSite" id="PTRK_0001641800.1">
    <property type="protein sequence ID" value="PTRK_0001641800.1"/>
    <property type="gene ID" value="PTRK_0001641800"/>
</dbReference>
<accession>A0A0N5A468</accession>